<dbReference type="Gene3D" id="1.10.10.10">
    <property type="entry name" value="Winged helix-like DNA-binding domain superfamily/Winged helix DNA-binding domain"/>
    <property type="match status" value="1"/>
</dbReference>
<dbReference type="SUPFAM" id="SSF46689">
    <property type="entry name" value="Homeodomain-like"/>
    <property type="match status" value="1"/>
</dbReference>
<name>A0A8H6G032_9LECA</name>
<evidence type="ECO:0000313" key="3">
    <source>
        <dbReference type="EMBL" id="KAF6237973.1"/>
    </source>
</evidence>
<dbReference type="AlphaFoldDB" id="A0A8H6G032"/>
<proteinExistence type="predicted"/>
<keyword evidence="4" id="KW-1185">Reference proteome</keyword>
<dbReference type="EMBL" id="JACCJC010000012">
    <property type="protein sequence ID" value="KAF6237973.1"/>
    <property type="molecule type" value="Genomic_DNA"/>
</dbReference>
<gene>
    <name evidence="3" type="ORF">HO173_004174</name>
</gene>
<evidence type="ECO:0000259" key="2">
    <source>
        <dbReference type="Pfam" id="PF04433"/>
    </source>
</evidence>
<feature type="compositionally biased region" description="Polar residues" evidence="1">
    <location>
        <begin position="37"/>
        <end position="52"/>
    </location>
</feature>
<dbReference type="Pfam" id="PF04433">
    <property type="entry name" value="SWIRM"/>
    <property type="match status" value="1"/>
</dbReference>
<organism evidence="3 4">
    <name type="scientific">Letharia columbiana</name>
    <dbReference type="NCBI Taxonomy" id="112416"/>
    <lineage>
        <taxon>Eukaryota</taxon>
        <taxon>Fungi</taxon>
        <taxon>Dikarya</taxon>
        <taxon>Ascomycota</taxon>
        <taxon>Pezizomycotina</taxon>
        <taxon>Lecanoromycetes</taxon>
        <taxon>OSLEUM clade</taxon>
        <taxon>Lecanoromycetidae</taxon>
        <taxon>Lecanorales</taxon>
        <taxon>Lecanorineae</taxon>
        <taxon>Parmeliaceae</taxon>
        <taxon>Letharia</taxon>
    </lineage>
</organism>
<dbReference type="InterPro" id="IPR036388">
    <property type="entry name" value="WH-like_DNA-bd_sf"/>
</dbReference>
<evidence type="ECO:0000256" key="1">
    <source>
        <dbReference type="SAM" id="MobiDB-lite"/>
    </source>
</evidence>
<dbReference type="FunFam" id="1.10.10.10:FF:000087">
    <property type="entry name" value="Transcriptional adapter 2"/>
    <property type="match status" value="1"/>
</dbReference>
<sequence>MRDDPSYPLLPQASIDFCLLPHHLQLSSPASSNLSSYNIHQKSSTHPPSMSRLPTISNLMSPPEAKPLESFSITPAKSPSTAHSYRLSPEQTLAPMAKSTTPDTKTLRILPSPPVSPWMNKRYKGAKAERASPQSHERRSELVKDPVLYPEGSFESVEEHPLFPAETSNSHTEDIISNHIAMQGGKKTNRPTRDEYRLALACVSQIGSLYNRNPGAYMKRQREEVEDQYWQAKRICARPGTRAIPVAIAPAPKQAKRAINRVATPTKAPVPRVKRTPKASPMAKLMGYPDKGRSATPDRLPGTKREDVDYNSLPDYAPPTDTLPKGNPKVLKADWASNNVLNLSNDPDRNMLHEAEINLAGTLRLSCATYLCSKRRIFEARLNALRIGKEFRKTDAQQACKIDVNKASKLWTAYDKVGWFGKSYFLQYL</sequence>
<accession>A0A8H6G032</accession>
<comment type="caution">
    <text evidence="3">The sequence shown here is derived from an EMBL/GenBank/DDBJ whole genome shotgun (WGS) entry which is preliminary data.</text>
</comment>
<dbReference type="Proteomes" id="UP000578531">
    <property type="component" value="Unassembled WGS sequence"/>
</dbReference>
<feature type="region of interest" description="Disordered" evidence="1">
    <location>
        <begin position="92"/>
        <end position="114"/>
    </location>
</feature>
<reference evidence="3 4" key="1">
    <citation type="journal article" date="2020" name="Genomics">
        <title>Complete, high-quality genomes from long-read metagenomic sequencing of two wolf lichen thalli reveals enigmatic genome architecture.</title>
        <authorList>
            <person name="McKenzie S.K."/>
            <person name="Walston R.F."/>
            <person name="Allen J.L."/>
        </authorList>
    </citation>
    <scope>NUCLEOTIDE SEQUENCE [LARGE SCALE GENOMIC DNA]</scope>
    <source>
        <strain evidence="3">WasteWater2</strain>
    </source>
</reference>
<feature type="region of interest" description="Disordered" evidence="1">
    <location>
        <begin position="268"/>
        <end position="311"/>
    </location>
</feature>
<feature type="region of interest" description="Disordered" evidence="1">
    <location>
        <begin position="30"/>
        <end position="52"/>
    </location>
</feature>
<dbReference type="OrthoDB" id="5598695at2759"/>
<feature type="domain" description="SWIRM" evidence="2">
    <location>
        <begin position="348"/>
        <end position="420"/>
    </location>
</feature>
<protein>
    <recommendedName>
        <fullName evidence="2">SWIRM domain-containing protein</fullName>
    </recommendedName>
</protein>
<evidence type="ECO:0000313" key="4">
    <source>
        <dbReference type="Proteomes" id="UP000578531"/>
    </source>
</evidence>
<dbReference type="GeneID" id="59285839"/>
<dbReference type="InterPro" id="IPR007526">
    <property type="entry name" value="SWIRM"/>
</dbReference>
<dbReference type="GO" id="GO:0010468">
    <property type="term" value="P:regulation of gene expression"/>
    <property type="evidence" value="ECO:0007669"/>
    <property type="project" value="UniProtKB-ARBA"/>
</dbReference>
<dbReference type="InterPro" id="IPR009057">
    <property type="entry name" value="Homeodomain-like_sf"/>
</dbReference>
<dbReference type="RefSeq" id="XP_037167291.1">
    <property type="nucleotide sequence ID" value="XM_037306098.1"/>
</dbReference>